<protein>
    <submittedName>
        <fullName evidence="7">Branched-chain amino acid ABC transporter permease</fullName>
    </submittedName>
</protein>
<keyword evidence="2" id="KW-1003">Cell membrane</keyword>
<feature type="transmembrane region" description="Helical" evidence="6">
    <location>
        <begin position="115"/>
        <end position="134"/>
    </location>
</feature>
<evidence type="ECO:0000313" key="7">
    <source>
        <dbReference type="EMBL" id="QBK05094.1"/>
    </source>
</evidence>
<comment type="subcellular location">
    <subcellularLocation>
        <location evidence="1">Cell membrane</location>
        <topology evidence="1">Multi-pass membrane protein</topology>
    </subcellularLocation>
</comment>
<sequence>MLVMTSRQILIRDLLVLLAFTGWALALPAYASEFVSSMALTCLMYVALSSSWGLFCGSTRYLSLATSAFFGIGAYTSAMLLGEFAWLTVILIGAGIAVMVAILMGAAVLHLRGTYFAVLTFGMTELILHAVTYFEKSVTGTVGRVLMVVPERETIYLTVLALAVLAVAVSIVVRRTRFGLALLAIGADEQRAQTLGVNTRLVKVAGFALTAAFAGAVGAAMAVRWTYIDPHTVFNPFIGFQTVLITLIGGVLTLWGPLLAAIIFSVLAESLRLQFPQIYLMSLGLLLILCVLYLPGGLASLRWATFKGWWTDCREWVRDLKRDLSGEKEREKQRALKRARENYFV</sequence>
<feature type="transmembrane region" description="Helical" evidence="6">
    <location>
        <begin position="36"/>
        <end position="54"/>
    </location>
</feature>
<feature type="transmembrane region" description="Helical" evidence="6">
    <location>
        <begin position="201"/>
        <end position="223"/>
    </location>
</feature>
<dbReference type="OrthoDB" id="9814461at2"/>
<feature type="transmembrane region" description="Helical" evidence="6">
    <location>
        <begin position="243"/>
        <end position="267"/>
    </location>
</feature>
<dbReference type="PANTHER" id="PTHR30482">
    <property type="entry name" value="HIGH-AFFINITY BRANCHED-CHAIN AMINO ACID TRANSPORT SYSTEM PERMEASE"/>
    <property type="match status" value="1"/>
</dbReference>
<dbReference type="AlphaFoldDB" id="A0A4P6UKR9"/>
<proteinExistence type="predicted"/>
<name>A0A4P6UKR9_9BURK</name>
<dbReference type="RefSeq" id="WP_131279843.1">
    <property type="nucleotide sequence ID" value="NZ_CP031395.1"/>
</dbReference>
<evidence type="ECO:0000256" key="4">
    <source>
        <dbReference type="ARBA" id="ARBA00022989"/>
    </source>
</evidence>
<dbReference type="InterPro" id="IPR001851">
    <property type="entry name" value="ABC_transp_permease"/>
</dbReference>
<dbReference type="InterPro" id="IPR043428">
    <property type="entry name" value="LivM-like"/>
</dbReference>
<keyword evidence="5 6" id="KW-0472">Membrane</keyword>
<dbReference type="GO" id="GO:0005886">
    <property type="term" value="C:plasma membrane"/>
    <property type="evidence" value="ECO:0007669"/>
    <property type="project" value="UniProtKB-SubCell"/>
</dbReference>
<feature type="transmembrane region" description="Helical" evidence="6">
    <location>
        <begin position="84"/>
        <end position="108"/>
    </location>
</feature>
<evidence type="ECO:0000256" key="6">
    <source>
        <dbReference type="SAM" id="Phobius"/>
    </source>
</evidence>
<evidence type="ECO:0000313" key="8">
    <source>
        <dbReference type="Proteomes" id="UP000292939"/>
    </source>
</evidence>
<dbReference type="PANTHER" id="PTHR30482:SF10">
    <property type="entry name" value="HIGH-AFFINITY BRANCHED-CHAIN AMINO ACID TRANSPORT PROTEIN BRAE"/>
    <property type="match status" value="1"/>
</dbReference>
<gene>
    <name evidence="7" type="ORF">DW355_10205</name>
</gene>
<dbReference type="KEGG" id="hgr:DW355_10205"/>
<feature type="transmembrane region" description="Helical" evidence="6">
    <location>
        <begin position="279"/>
        <end position="301"/>
    </location>
</feature>
<feature type="transmembrane region" description="Helical" evidence="6">
    <location>
        <begin position="154"/>
        <end position="173"/>
    </location>
</feature>
<dbReference type="GO" id="GO:0015658">
    <property type="term" value="F:branched-chain amino acid transmembrane transporter activity"/>
    <property type="evidence" value="ECO:0007669"/>
    <property type="project" value="InterPro"/>
</dbReference>
<dbReference type="EMBL" id="CP031395">
    <property type="protein sequence ID" value="QBK05094.1"/>
    <property type="molecule type" value="Genomic_DNA"/>
</dbReference>
<evidence type="ECO:0000256" key="2">
    <source>
        <dbReference type="ARBA" id="ARBA00022475"/>
    </source>
</evidence>
<accession>A0A4P6UKR9</accession>
<dbReference type="Pfam" id="PF02653">
    <property type="entry name" value="BPD_transp_2"/>
    <property type="match status" value="1"/>
</dbReference>
<evidence type="ECO:0000256" key="5">
    <source>
        <dbReference type="ARBA" id="ARBA00023136"/>
    </source>
</evidence>
<evidence type="ECO:0000256" key="1">
    <source>
        <dbReference type="ARBA" id="ARBA00004651"/>
    </source>
</evidence>
<evidence type="ECO:0000256" key="3">
    <source>
        <dbReference type="ARBA" id="ARBA00022692"/>
    </source>
</evidence>
<organism evidence="7 8">
    <name type="scientific">Hylemonella gracilis</name>
    <dbReference type="NCBI Taxonomy" id="80880"/>
    <lineage>
        <taxon>Bacteria</taxon>
        <taxon>Pseudomonadati</taxon>
        <taxon>Pseudomonadota</taxon>
        <taxon>Betaproteobacteria</taxon>
        <taxon>Burkholderiales</taxon>
        <taxon>Comamonadaceae</taxon>
        <taxon>Hylemonella</taxon>
    </lineage>
</organism>
<dbReference type="Proteomes" id="UP000292939">
    <property type="component" value="Chromosome"/>
</dbReference>
<keyword evidence="4 6" id="KW-1133">Transmembrane helix</keyword>
<reference evidence="7 8" key="1">
    <citation type="submission" date="2018-07" db="EMBL/GenBank/DDBJ databases">
        <title>Exploring interactions and the metabolic potential of the ultra-small soil bacteria Hylemonella gracilis.</title>
        <authorList>
            <person name="Tyc O."/>
            <person name="Kulkarni P."/>
            <person name="Gawehns F."/>
            <person name="Hundscheid M."/>
            <person name="Zweers H."/>
            <person name="Garbeva P."/>
        </authorList>
    </citation>
    <scope>NUCLEOTIDE SEQUENCE [LARGE SCALE GENOMIC DNA]</scope>
    <source>
        <strain evidence="7 8">NS1</strain>
    </source>
</reference>
<feature type="transmembrane region" description="Helical" evidence="6">
    <location>
        <begin position="61"/>
        <end position="78"/>
    </location>
</feature>
<keyword evidence="3 6" id="KW-0812">Transmembrane</keyword>
<dbReference type="CDD" id="cd06581">
    <property type="entry name" value="TM_PBP1_LivM_like"/>
    <property type="match status" value="1"/>
</dbReference>